<dbReference type="AlphaFoldDB" id="A0A1M4MKN6"/>
<organism evidence="1 2">
    <name type="scientific">Methanoculleus chikugoensis</name>
    <dbReference type="NCBI Taxonomy" id="118126"/>
    <lineage>
        <taxon>Archaea</taxon>
        <taxon>Methanobacteriati</taxon>
        <taxon>Methanobacteriota</taxon>
        <taxon>Stenosarchaea group</taxon>
        <taxon>Methanomicrobia</taxon>
        <taxon>Methanomicrobiales</taxon>
        <taxon>Methanomicrobiaceae</taxon>
        <taxon>Methanoculleus</taxon>
    </lineage>
</organism>
<gene>
    <name evidence="1" type="ORF">L21_1289</name>
</gene>
<name>A0A1M4MKN6_9EURY</name>
<dbReference type="Proteomes" id="UP000184671">
    <property type="component" value="Unassembled WGS sequence"/>
</dbReference>
<evidence type="ECO:0000313" key="1">
    <source>
        <dbReference type="EMBL" id="SCL75390.1"/>
    </source>
</evidence>
<protein>
    <submittedName>
        <fullName evidence="1">Uncharacterized protein</fullName>
    </submittedName>
</protein>
<proteinExistence type="predicted"/>
<sequence length="52" mass="5895">MPDYCKLLLFNGLNVISKTPNFNSTFNEIFSLNFECISLGNIHVTNAPDHLH</sequence>
<accession>A0A1M4MKN6</accession>
<evidence type="ECO:0000313" key="2">
    <source>
        <dbReference type="Proteomes" id="UP000184671"/>
    </source>
</evidence>
<reference evidence="1 2" key="1">
    <citation type="submission" date="2016-08" db="EMBL/GenBank/DDBJ databases">
        <authorList>
            <person name="Seilhamer J.J."/>
        </authorList>
    </citation>
    <scope>NUCLEOTIDE SEQUENCE [LARGE SCALE GENOMIC DNA]</scope>
    <source>
        <strain evidence="1">L21-II-0</strain>
    </source>
</reference>
<dbReference type="EMBL" id="FMID01000030">
    <property type="protein sequence ID" value="SCL75390.1"/>
    <property type="molecule type" value="Genomic_DNA"/>
</dbReference>